<reference evidence="5 6" key="1">
    <citation type="submission" date="2020-02" db="EMBL/GenBank/DDBJ databases">
        <authorList>
            <person name="Ferguson B K."/>
        </authorList>
    </citation>
    <scope>NUCLEOTIDE SEQUENCE [LARGE SCALE GENOMIC DNA]</scope>
</reference>
<feature type="compositionally biased region" description="Basic and acidic residues" evidence="2">
    <location>
        <begin position="1133"/>
        <end position="1143"/>
    </location>
</feature>
<keyword evidence="6" id="KW-1185">Reference proteome</keyword>
<dbReference type="PROSITE" id="PS50158">
    <property type="entry name" value="ZF_CCHC"/>
    <property type="match status" value="1"/>
</dbReference>
<keyword evidence="1" id="KW-0862">Zinc</keyword>
<keyword evidence="1" id="KW-0479">Metal-binding</keyword>
<feature type="region of interest" description="Disordered" evidence="2">
    <location>
        <begin position="1126"/>
        <end position="1170"/>
    </location>
</feature>
<dbReference type="InterPro" id="IPR057670">
    <property type="entry name" value="SH3_retrovirus"/>
</dbReference>
<evidence type="ECO:0000313" key="5">
    <source>
        <dbReference type="EMBL" id="CAA9994848.1"/>
    </source>
</evidence>
<evidence type="ECO:0000259" key="4">
    <source>
        <dbReference type="PROSITE" id="PS50994"/>
    </source>
</evidence>
<dbReference type="EMBL" id="CADCXU010002705">
    <property type="protein sequence ID" value="CAA9994848.1"/>
    <property type="molecule type" value="Genomic_DNA"/>
</dbReference>
<gene>
    <name evidence="5" type="ORF">NTEN_LOCUS1664</name>
</gene>
<dbReference type="PANTHER" id="PTHR47331">
    <property type="entry name" value="PHD-TYPE DOMAIN-CONTAINING PROTEIN"/>
    <property type="match status" value="1"/>
</dbReference>
<dbReference type="InterPro" id="IPR036397">
    <property type="entry name" value="RNaseH_sf"/>
</dbReference>
<sequence>MRIWAQSLSLFKKPLLKFTILSCIIQAGVVGAEFLSFKKVKKVSFKREKSDNTGTRGHGRVVSAPSGSRRDEADAPDRRRGDTAGEEDDRASHSSRHSSSSASIRSRSRSEIGRMITDATREAVAGAVAARIADLCEWLEKKADAYSLLSGIVPQQQPQLPSTSGEKMVPPPNPKLCRFCQKGVEHELSACDKWLKSSVENRWLYASRNRLCFKCLKSANHSAPRCRSPTECTICHGMHHTTLHRQQQPTVPSGLHHRVAPKEEQKLTMLRVLPVRLYGPFGHIDTHALLDEGSSVTLIDADLANELQLKGEPRPLSLNWTGEINQHDANSESVSFGISSINPDGKTFKIHGARTISKLGLPSYSLDVEELVKKWPFIHKGIVSPMHQVKPRILIGQDNWPLILTRKSFSGPWNGPVVSLTWLGWVLHGNAPTQGLKGKYCMNEFQLLHWEDVKEEDSSLHELVRQHVISEDLDGPTESSIDENSAAARIFEETTKFLGDRWETGLLWKSNDPLPDSRIMAERRLRSLEKRLNSDPVLKQKYCMKMDEYIKKGYARKLSPSEAAISTPKTWYLPHLGVVNPNKPDKLRVCFDAAAKSQGYSLNDFLFKGDDLFVSLPGLLIKFRQYAIGLVADIREMYPQIRITPADQHAQRYLWRDMDLNRPPDVYIFESMMFGSICSPYSAQRVRDLNALRFFEKYPDSVSAITSKHYMDDYVDSIQSPQIAIQRAQEIQEIHAAGDQWPGPFEAFEAPSNDNDEELCLVTCAKSTIKTSHQNFTTALPDINRFSRRMRLLRATAWIFRFINNLKTPKQSRKSGELNAEEIDHADRLWCGRVQEDKFSSELAMLKRGEAIATTSPIKRLTPVLNSGSLICVKGRLGQAQQLGASVKEPIILDPKHEYTKLLIQDYHERSGHQGQETVLSEIRQKYWIEDVLDTVDLSLGSKEMTADEKQQCASRDRKAKHIIISCVSDRHLEYLKGSRTAREMIMALKKVFERKSTFSKLHVMRKLLKTKCEPSSDLQDHFIKMDGLLNELEAVGGSKLEDSDKACYLLLSMPDKYDTVITAIETMSENITLEFVKGRLLDAEIKFKESEIHTVCGDSAFTARKSHRRSCYECGDPYHLRSNCPKLGRNFRPQENRERVSDGDNAASRHSVNRPRSTRRWRRRTAGNQNGRAFASEGLRDVTYAQDEMVDFSFISEHLSMVAPIESKRIDSFLEFVIDSGATSNLVPPTLLPFMEGVENLKREVRIRVANGEVMSARQSGRLSLSSQDGATVAISALIVPSLTRSLLSVMEIVRNDGQVVFKNNRAFVSFKNNSAPISCVNNRGLYVIHLAPRVECSLVESGTLWHQRMGHASNDALRKLSLPVPKKTCGFCRIGKATRLPFETKTLPRTSKIGSLLWSDLCGPIRTPSINEERYFQVVLDDFSHFIVVYVLKSKCEAAGNLMNRIRQMEAMGHRVTRVRVDGGKEFSPHNFLNFCQQKGIVVETTLHYTSQQDGASERAHRTLMDKVRTMLAETNLPHNLWSEAVRCAAFLLNRTPTSTLNGKVPAEVFGEKVNMKKIRVFGSRAWAFKLPRTTDKLETRAIEVRLVGYAPNGYRVYDPIGDRVFVSRDVRFDESDVVFPRVKYEDRLREPEPNTVVEYRPGTLQRNSPEPVGEQRPVALQEELPETIGERRPEPDPVAPSGQEGGDRASRPRRMPARLEDYELYEAFCLFSSSAPETYEEAARDGEWRVAIQKEIAALEKHQTWEPAIPPRDAELIDTRWIFKTKPDGSRKARLVAKGYMGNPGFNNCSPVVRYSTIRMMLSEAVNQGWEIRQLDVPSAFLHGELDGEVYIRVPEGVNAGHAVALKLRKALYGLRQAPRKWNEKLNAFFEECGLRRSDSDFCLYVGHQTWLGVWVDDLLVIGLGCEKLINALQTRFNAKDLGILRSFLGCDFHRNGSSLKFSQKSSITKLVEKFRVKDAKDVFTPMDSNFQVNLDDPIITGVPYRELIGSLMFIACVCRPDIGFSVSFLSRYLDKPTHALWVAAKRVLKYLKTTADMGIIYTKSENDIPILGFSDSDWAGDCTDRKSTSGYLVYHFGNLISWMSKKQTIVAQSSFEAEYVSAAAAASELLYLKRICIDLGRTDDTAVLKMDNQSVVHCHKVSLKQMRPEGQLRCNRVKSPVTIITVRAAQRFLTNFGPTSFL</sequence>
<dbReference type="SUPFAM" id="SSF53098">
    <property type="entry name" value="Ribonuclease H-like"/>
    <property type="match status" value="1"/>
</dbReference>
<feature type="domain" description="CCHC-type" evidence="3">
    <location>
        <begin position="1112"/>
        <end position="1127"/>
    </location>
</feature>
<organism evidence="5 6">
    <name type="scientific">Nesidiocoris tenuis</name>
    <dbReference type="NCBI Taxonomy" id="355587"/>
    <lineage>
        <taxon>Eukaryota</taxon>
        <taxon>Metazoa</taxon>
        <taxon>Ecdysozoa</taxon>
        <taxon>Arthropoda</taxon>
        <taxon>Hexapoda</taxon>
        <taxon>Insecta</taxon>
        <taxon>Pterygota</taxon>
        <taxon>Neoptera</taxon>
        <taxon>Paraneoptera</taxon>
        <taxon>Hemiptera</taxon>
        <taxon>Heteroptera</taxon>
        <taxon>Panheteroptera</taxon>
        <taxon>Cimicomorpha</taxon>
        <taxon>Miridae</taxon>
        <taxon>Dicyphina</taxon>
        <taxon>Nesidiocoris</taxon>
    </lineage>
</organism>
<dbReference type="PANTHER" id="PTHR47331:SF5">
    <property type="entry name" value="RIBONUCLEASE H"/>
    <property type="match status" value="1"/>
</dbReference>
<dbReference type="Gene3D" id="3.30.420.10">
    <property type="entry name" value="Ribonuclease H-like superfamily/Ribonuclease H"/>
    <property type="match status" value="1"/>
</dbReference>
<dbReference type="CDD" id="cd09272">
    <property type="entry name" value="RNase_HI_RT_Ty1"/>
    <property type="match status" value="1"/>
</dbReference>
<dbReference type="GO" id="GO:0071897">
    <property type="term" value="P:DNA biosynthetic process"/>
    <property type="evidence" value="ECO:0007669"/>
    <property type="project" value="UniProtKB-ARBA"/>
</dbReference>
<evidence type="ECO:0000259" key="3">
    <source>
        <dbReference type="PROSITE" id="PS50158"/>
    </source>
</evidence>
<dbReference type="GO" id="GO:0003676">
    <property type="term" value="F:nucleic acid binding"/>
    <property type="evidence" value="ECO:0007669"/>
    <property type="project" value="InterPro"/>
</dbReference>
<dbReference type="Pfam" id="PF07727">
    <property type="entry name" value="RVT_2"/>
    <property type="match status" value="1"/>
</dbReference>
<dbReference type="InterPro" id="IPR012337">
    <property type="entry name" value="RNaseH-like_sf"/>
</dbReference>
<name>A0A6H5FYU5_9HEMI</name>
<dbReference type="InterPro" id="IPR013103">
    <property type="entry name" value="RVT_2"/>
</dbReference>
<evidence type="ECO:0000256" key="1">
    <source>
        <dbReference type="PROSITE-ProRule" id="PRU00047"/>
    </source>
</evidence>
<dbReference type="InterPro" id="IPR043502">
    <property type="entry name" value="DNA/RNA_pol_sf"/>
</dbReference>
<dbReference type="GO" id="GO:0008270">
    <property type="term" value="F:zinc ion binding"/>
    <property type="evidence" value="ECO:0007669"/>
    <property type="project" value="UniProtKB-KW"/>
</dbReference>
<dbReference type="Pfam" id="PF25597">
    <property type="entry name" value="SH3_retrovirus"/>
    <property type="match status" value="1"/>
</dbReference>
<dbReference type="InterPro" id="IPR001878">
    <property type="entry name" value="Znf_CCHC"/>
</dbReference>
<protein>
    <recommendedName>
        <fullName evidence="7">Endonuclease</fullName>
    </recommendedName>
</protein>
<feature type="compositionally biased region" description="Basic residues" evidence="2">
    <location>
        <begin position="1152"/>
        <end position="1166"/>
    </location>
</feature>
<dbReference type="SUPFAM" id="SSF56672">
    <property type="entry name" value="DNA/RNA polymerases"/>
    <property type="match status" value="2"/>
</dbReference>
<feature type="compositionally biased region" description="Basic and acidic residues" evidence="2">
    <location>
        <begin position="68"/>
        <end position="83"/>
    </location>
</feature>
<accession>A0A6H5FYU5</accession>
<dbReference type="InterPro" id="IPR001584">
    <property type="entry name" value="Integrase_cat-core"/>
</dbReference>
<dbReference type="SMART" id="SM00343">
    <property type="entry name" value="ZnF_C2HC"/>
    <property type="match status" value="2"/>
</dbReference>
<dbReference type="Pfam" id="PF14223">
    <property type="entry name" value="Retrotran_gag_2"/>
    <property type="match status" value="1"/>
</dbReference>
<dbReference type="OrthoDB" id="6779345at2759"/>
<feature type="region of interest" description="Disordered" evidence="2">
    <location>
        <begin position="46"/>
        <end position="110"/>
    </location>
</feature>
<dbReference type="Proteomes" id="UP000479000">
    <property type="component" value="Unassembled WGS sequence"/>
</dbReference>
<feature type="domain" description="Integrase catalytic" evidence="4">
    <location>
        <begin position="1386"/>
        <end position="1556"/>
    </location>
</feature>
<feature type="region of interest" description="Disordered" evidence="2">
    <location>
        <begin position="1636"/>
        <end position="1697"/>
    </location>
</feature>
<dbReference type="GO" id="GO:0015074">
    <property type="term" value="P:DNA integration"/>
    <property type="evidence" value="ECO:0007669"/>
    <property type="project" value="InterPro"/>
</dbReference>
<evidence type="ECO:0008006" key="7">
    <source>
        <dbReference type="Google" id="ProtNLM"/>
    </source>
</evidence>
<dbReference type="PROSITE" id="PS50994">
    <property type="entry name" value="INTEGRASE"/>
    <property type="match status" value="1"/>
</dbReference>
<keyword evidence="1" id="KW-0863">Zinc-finger</keyword>
<feature type="non-terminal residue" evidence="5">
    <location>
        <position position="2186"/>
    </location>
</feature>
<proteinExistence type="predicted"/>
<evidence type="ECO:0000313" key="6">
    <source>
        <dbReference type="Proteomes" id="UP000479000"/>
    </source>
</evidence>
<evidence type="ECO:0000256" key="2">
    <source>
        <dbReference type="SAM" id="MobiDB-lite"/>
    </source>
</evidence>
<dbReference type="GO" id="GO:0042575">
    <property type="term" value="C:DNA polymerase complex"/>
    <property type="evidence" value="ECO:0007669"/>
    <property type="project" value="UniProtKB-ARBA"/>
</dbReference>